<dbReference type="RefSeq" id="XP_014667711.1">
    <property type="nucleotide sequence ID" value="XM_014812225.1"/>
</dbReference>
<dbReference type="Proteomes" id="UP000695022">
    <property type="component" value="Unplaced"/>
</dbReference>
<reference evidence="2 3" key="1">
    <citation type="submission" date="2025-05" db="UniProtKB">
        <authorList>
            <consortium name="RefSeq"/>
        </authorList>
    </citation>
    <scope>IDENTIFICATION</scope>
</reference>
<dbReference type="RefSeq" id="XP_014667712.1">
    <property type="nucleotide sequence ID" value="XM_014812226.1"/>
</dbReference>
<evidence type="ECO:0000313" key="6">
    <source>
        <dbReference type="RefSeq" id="XP_014667713.1"/>
    </source>
</evidence>
<evidence type="ECO:0000313" key="2">
    <source>
        <dbReference type="RefSeq" id="XP_014667708.1"/>
    </source>
</evidence>
<name>A0ABM1E688_PRICU</name>
<sequence>MAARPTAQVDIDVPGAVRFTDGSTNKGNTTMLSSSLPSDSLRMHGGVANSLTVVPGRRRRYNTCPSEWWVTLKGSACLCFIKDGSSFEGNLVTDKNDMFGVQGVCMETHRTNHISHSTEDNSMAVEEKDKIASLIREEDSGFVSDENDGDSFDIEVIDLDERSKAMVTGVVRTHFTSPCSMDSDVFHFTTVKHIVGHSADAYIRKNLSHRFMGSECFVCIGPMEVRYKRTSEDELCRTRPQYIF</sequence>
<evidence type="ECO:0000313" key="4">
    <source>
        <dbReference type="RefSeq" id="XP_014667711.1"/>
    </source>
</evidence>
<keyword evidence="1" id="KW-1185">Reference proteome</keyword>
<evidence type="ECO:0000313" key="5">
    <source>
        <dbReference type="RefSeq" id="XP_014667712.1"/>
    </source>
</evidence>
<accession>A0ABM1E688</accession>
<dbReference type="GeneID" id="106809221"/>
<dbReference type="RefSeq" id="XP_014667713.1">
    <property type="nucleotide sequence ID" value="XM_014812227.1"/>
</dbReference>
<evidence type="ECO:0000313" key="3">
    <source>
        <dbReference type="RefSeq" id="XP_014667709.1"/>
    </source>
</evidence>
<dbReference type="RefSeq" id="XP_014667708.1">
    <property type="nucleotide sequence ID" value="XM_014812222.1"/>
</dbReference>
<protein>
    <submittedName>
        <fullName evidence="2 3">Uncharacterized protein LOC106809221</fullName>
    </submittedName>
</protein>
<dbReference type="RefSeq" id="XP_014667709.1">
    <property type="nucleotide sequence ID" value="XM_014812223.1"/>
</dbReference>
<proteinExistence type="predicted"/>
<gene>
    <name evidence="2 3 4 5 6" type="primary">LOC106809221</name>
</gene>
<organism evidence="1 3">
    <name type="scientific">Priapulus caudatus</name>
    <name type="common">Priapulid worm</name>
    <dbReference type="NCBI Taxonomy" id="37621"/>
    <lineage>
        <taxon>Eukaryota</taxon>
        <taxon>Metazoa</taxon>
        <taxon>Ecdysozoa</taxon>
        <taxon>Scalidophora</taxon>
        <taxon>Priapulida</taxon>
        <taxon>Priapulimorpha</taxon>
        <taxon>Priapulimorphida</taxon>
        <taxon>Priapulidae</taxon>
        <taxon>Priapulus</taxon>
    </lineage>
</organism>
<evidence type="ECO:0000313" key="1">
    <source>
        <dbReference type="Proteomes" id="UP000695022"/>
    </source>
</evidence>